<dbReference type="EMBL" id="BMMN01000006">
    <property type="protein sequence ID" value="GGO16534.1"/>
    <property type="molecule type" value="Genomic_DNA"/>
</dbReference>
<comment type="caution">
    <text evidence="2">The sequence shown here is derived from an EMBL/GenBank/DDBJ whole genome shotgun (WGS) entry which is preliminary data.</text>
</comment>
<proteinExistence type="predicted"/>
<sequence>MAPASSYAEGFHDALVGHLTLPVDALGVDPEHHVYAMTGPLCGFRRVDSRIEPQRDGRRAQVVRPGRQGRGDLPGREGVAPGFLPDLRVGRPGDEPARPRTKQPSVITDAVPLDVLAEDGDQLGQDRYLARVLLAPMLEPANFR</sequence>
<feature type="compositionally biased region" description="Basic and acidic residues" evidence="1">
    <location>
        <begin position="88"/>
        <end position="98"/>
    </location>
</feature>
<accession>A0A8H9H0P9</accession>
<protein>
    <submittedName>
        <fullName evidence="2">Uncharacterized protein</fullName>
    </submittedName>
</protein>
<organism evidence="2 3">
    <name type="scientific">Microbispora bryophytorum</name>
    <dbReference type="NCBI Taxonomy" id="1460882"/>
    <lineage>
        <taxon>Bacteria</taxon>
        <taxon>Bacillati</taxon>
        <taxon>Actinomycetota</taxon>
        <taxon>Actinomycetes</taxon>
        <taxon>Streptosporangiales</taxon>
        <taxon>Streptosporangiaceae</taxon>
        <taxon>Microbispora</taxon>
    </lineage>
</organism>
<evidence type="ECO:0000313" key="2">
    <source>
        <dbReference type="EMBL" id="GGO16534.1"/>
    </source>
</evidence>
<feature type="region of interest" description="Disordered" evidence="1">
    <location>
        <begin position="53"/>
        <end position="106"/>
    </location>
</feature>
<keyword evidence="3" id="KW-1185">Reference proteome</keyword>
<evidence type="ECO:0000256" key="1">
    <source>
        <dbReference type="SAM" id="MobiDB-lite"/>
    </source>
</evidence>
<reference evidence="2" key="2">
    <citation type="submission" date="2020-09" db="EMBL/GenBank/DDBJ databases">
        <authorList>
            <person name="Sun Q."/>
            <person name="Zhou Y."/>
        </authorList>
    </citation>
    <scope>NUCLEOTIDE SEQUENCE</scope>
    <source>
        <strain evidence="2">CGMCC 4.7138</strain>
    </source>
</reference>
<dbReference type="AlphaFoldDB" id="A0A8H9H0P9"/>
<name>A0A8H9H0P9_9ACTN</name>
<evidence type="ECO:0000313" key="3">
    <source>
        <dbReference type="Proteomes" id="UP000653480"/>
    </source>
</evidence>
<reference evidence="2" key="1">
    <citation type="journal article" date="2014" name="Int. J. Syst. Evol. Microbiol.">
        <title>Complete genome sequence of Corynebacterium casei LMG S-19264T (=DSM 44701T), isolated from a smear-ripened cheese.</title>
        <authorList>
            <consortium name="US DOE Joint Genome Institute (JGI-PGF)"/>
            <person name="Walter F."/>
            <person name="Albersmeier A."/>
            <person name="Kalinowski J."/>
            <person name="Ruckert C."/>
        </authorList>
    </citation>
    <scope>NUCLEOTIDE SEQUENCE</scope>
    <source>
        <strain evidence="2">CGMCC 4.7138</strain>
    </source>
</reference>
<gene>
    <name evidence="2" type="ORF">GCM10011574_39210</name>
</gene>
<dbReference type="Proteomes" id="UP000653480">
    <property type="component" value="Unassembled WGS sequence"/>
</dbReference>